<name>A0A521EAQ9_9RHOB</name>
<dbReference type="SUPFAM" id="SSF55154">
    <property type="entry name" value="CYTH-like phosphatases"/>
    <property type="match status" value="1"/>
</dbReference>
<dbReference type="Pfam" id="PF01928">
    <property type="entry name" value="CYTH"/>
    <property type="match status" value="1"/>
</dbReference>
<dbReference type="AlphaFoldDB" id="A0A521EAQ9"/>
<dbReference type="Gene3D" id="2.40.320.10">
    <property type="entry name" value="Hypothetical Protein Pfu-838710-001"/>
    <property type="match status" value="1"/>
</dbReference>
<dbReference type="RefSeq" id="WP_142663701.1">
    <property type="nucleotide sequence ID" value="NZ_FXTK01000012.1"/>
</dbReference>
<evidence type="ECO:0000313" key="3">
    <source>
        <dbReference type="Proteomes" id="UP000319014"/>
    </source>
</evidence>
<accession>A0A521EAQ9</accession>
<dbReference type="PANTHER" id="PTHR40114">
    <property type="entry name" value="SLR0698 PROTEIN"/>
    <property type="match status" value="1"/>
</dbReference>
<dbReference type="InterPro" id="IPR033469">
    <property type="entry name" value="CYTH-like_dom_sf"/>
</dbReference>
<proteinExistence type="predicted"/>
<dbReference type="InterPro" id="IPR012042">
    <property type="entry name" value="NeuTTM/CthTTM-like"/>
</dbReference>
<keyword evidence="3" id="KW-1185">Reference proteome</keyword>
<dbReference type="PROSITE" id="PS51707">
    <property type="entry name" value="CYTH"/>
    <property type="match status" value="1"/>
</dbReference>
<dbReference type="InterPro" id="IPR023577">
    <property type="entry name" value="CYTH_domain"/>
</dbReference>
<dbReference type="EMBL" id="FXTK01000012">
    <property type="protein sequence ID" value="SMO81009.1"/>
    <property type="molecule type" value="Genomic_DNA"/>
</dbReference>
<feature type="domain" description="CYTH" evidence="1">
    <location>
        <begin position="2"/>
        <end position="158"/>
    </location>
</feature>
<dbReference type="PIRSF" id="PIRSF016487">
    <property type="entry name" value="CYTH_UCP016487"/>
    <property type="match status" value="1"/>
</dbReference>
<dbReference type="Proteomes" id="UP000319014">
    <property type="component" value="Unassembled WGS sequence"/>
</dbReference>
<sequence length="162" mass="18935">MPKEIERKFLVANELWRNKVQRHVKLRDGLLAFSDGRKVRIRFYDDRATLTVKGRRNGISRDEFEYDIPSCDGLVLLEDHCDREVLEKTRYHLIFEGFDWTIDEYHGLLSGVMLAEIELPSEDAKFSRPPWLGPEVTGKQKYRQTNLVKAFAHRKLATNAGE</sequence>
<dbReference type="SMART" id="SM01118">
    <property type="entry name" value="CYTH"/>
    <property type="match status" value="1"/>
</dbReference>
<gene>
    <name evidence="2" type="ORF">SAMN06265221_11255</name>
</gene>
<protein>
    <submittedName>
        <fullName evidence="2">CYTH domain-containing protein</fullName>
    </submittedName>
</protein>
<reference evidence="2 3" key="1">
    <citation type="submission" date="2017-05" db="EMBL/GenBank/DDBJ databases">
        <authorList>
            <person name="Varghese N."/>
            <person name="Submissions S."/>
        </authorList>
    </citation>
    <scope>NUCLEOTIDE SEQUENCE [LARGE SCALE GENOMIC DNA]</scope>
    <source>
        <strain evidence="2 3">DSM 100094</strain>
    </source>
</reference>
<dbReference type="PANTHER" id="PTHR40114:SF1">
    <property type="entry name" value="SLR0698 PROTEIN"/>
    <property type="match status" value="1"/>
</dbReference>
<dbReference type="CDD" id="cd07891">
    <property type="entry name" value="CYTH-like_CthTTM-like_1"/>
    <property type="match status" value="1"/>
</dbReference>
<evidence type="ECO:0000313" key="2">
    <source>
        <dbReference type="EMBL" id="SMO81009.1"/>
    </source>
</evidence>
<organism evidence="2 3">
    <name type="scientific">Paracoccus laeviglucosivorans</name>
    <dbReference type="NCBI Taxonomy" id="1197861"/>
    <lineage>
        <taxon>Bacteria</taxon>
        <taxon>Pseudomonadati</taxon>
        <taxon>Pseudomonadota</taxon>
        <taxon>Alphaproteobacteria</taxon>
        <taxon>Rhodobacterales</taxon>
        <taxon>Paracoccaceae</taxon>
        <taxon>Paracoccus</taxon>
    </lineage>
</organism>
<evidence type="ECO:0000259" key="1">
    <source>
        <dbReference type="PROSITE" id="PS51707"/>
    </source>
</evidence>
<dbReference type="OrthoDB" id="9805588at2"/>